<dbReference type="HOGENOM" id="CLU_284831_0_0_1"/>
<reference evidence="2 3" key="1">
    <citation type="submission" date="2013-05" db="EMBL/GenBank/DDBJ databases">
        <title>Drechslerella stenobrocha genome reveals carnivorous origination and mechanical trapping mechanism of predatory fungi.</title>
        <authorList>
            <person name="Liu X."/>
            <person name="Zhang W."/>
            <person name="Liu K."/>
        </authorList>
    </citation>
    <scope>NUCLEOTIDE SEQUENCE [LARGE SCALE GENOMIC DNA]</scope>
    <source>
        <strain evidence="2 3">248</strain>
    </source>
</reference>
<organism evidence="2 3">
    <name type="scientific">Drechslerella stenobrocha 248</name>
    <dbReference type="NCBI Taxonomy" id="1043628"/>
    <lineage>
        <taxon>Eukaryota</taxon>
        <taxon>Fungi</taxon>
        <taxon>Dikarya</taxon>
        <taxon>Ascomycota</taxon>
        <taxon>Pezizomycotina</taxon>
        <taxon>Orbiliomycetes</taxon>
        <taxon>Orbiliales</taxon>
        <taxon>Orbiliaceae</taxon>
        <taxon>Drechslerella</taxon>
    </lineage>
</organism>
<feature type="region of interest" description="Disordered" evidence="1">
    <location>
        <begin position="921"/>
        <end position="989"/>
    </location>
</feature>
<feature type="compositionally biased region" description="Polar residues" evidence="1">
    <location>
        <begin position="253"/>
        <end position="265"/>
    </location>
</feature>
<dbReference type="EMBL" id="KI966433">
    <property type="protein sequence ID" value="EWC44859.1"/>
    <property type="molecule type" value="Genomic_DNA"/>
</dbReference>
<feature type="compositionally biased region" description="Acidic residues" evidence="1">
    <location>
        <begin position="453"/>
        <end position="473"/>
    </location>
</feature>
<evidence type="ECO:0000256" key="1">
    <source>
        <dbReference type="SAM" id="MobiDB-lite"/>
    </source>
</evidence>
<gene>
    <name evidence="2" type="ORF">DRE_00918</name>
</gene>
<feature type="region of interest" description="Disordered" evidence="1">
    <location>
        <begin position="197"/>
        <end position="265"/>
    </location>
</feature>
<feature type="compositionally biased region" description="Basic and acidic residues" evidence="1">
    <location>
        <begin position="970"/>
        <end position="983"/>
    </location>
</feature>
<evidence type="ECO:0000313" key="3">
    <source>
        <dbReference type="Proteomes" id="UP000024837"/>
    </source>
</evidence>
<protein>
    <submittedName>
        <fullName evidence="2">Uncharacterized protein</fullName>
    </submittedName>
</protein>
<dbReference type="OrthoDB" id="5427963at2759"/>
<dbReference type="Proteomes" id="UP000024837">
    <property type="component" value="Unassembled WGS sequence"/>
</dbReference>
<feature type="compositionally biased region" description="Basic and acidic residues" evidence="1">
    <location>
        <begin position="940"/>
        <end position="959"/>
    </location>
</feature>
<feature type="compositionally biased region" description="Polar residues" evidence="1">
    <location>
        <begin position="216"/>
        <end position="226"/>
    </location>
</feature>
<feature type="compositionally biased region" description="Polar residues" evidence="1">
    <location>
        <begin position="310"/>
        <end position="320"/>
    </location>
</feature>
<name>W7HNY6_9PEZI</name>
<sequence>MPSNYPTQLVLPQHLARIPGQRILPHHNSRHPFERSLAEQTGRVPFSGSTSAEDLEPNSADAVYLSVLQATELKAVEESPKPRWRRDSLTLTPDYQNRISGVTKQLVMLAGNPASVKSILAPLMLKRRAKNPLTCPYPVEKKEAWRYVIREWAKVQKAVLDETEDEQGRQMRLAKARRAIELEKIKKMGQELDTMMARRRSPMMLVTPPARRNSMPEVQSNKGDSASENDKPPGESGSDQPITQDDGLHHQSHSPITPKENSNCTNISTKKADQVVQLNIQSSTTKPRTILVQRGTKKVRFRGSGGKGATESSETPSPSRQAKGKQKMTPEEQIQLVREARDEAKKDLRFLRNLQSHAKGAEPFHREVEEAEIRYARLVAVEGKGIDPDFCPPGQPLSSAAKALIRHGTEIIRTGKGPSTTDYRKQNSLRLFGTPKLPFVGDYEFDSPVKEESEGEEEEEEGEGTEEAEEEAGEGAGGGDRVQPETDLLLPAPQVPDVIIVTEFDHRHNGIQILILPEPTDESTMMDTSIVIPCNTGLVQTFAILIVELSRTTASVNSSEETYASKGWRGRASRLRDVLDRLRESIPVKDMANASEYAALLGEYGALEMTRFMSLGFWTMLGKLRAEERKRAKVEEFLRDAHAKLATLVKQKDTAALRRLQHDEEAGKNVAADSRLLHRFAKLQEYEDFLQEVSTQLVQKPTEDTLLDPLIVALLQQTALYAWPAQNVASRPGHSPAAYAPDGDQYVAELRKQQSQRKPISIMKAPMVSDLRAKSYCRPAELLAVEVQMDALVTVGALRGRSRGAVRLQVLPKPVSTSERRRLPEEDWLPNVRVEFQSVGRSLICNNYGVFTWLNRRPRLDVLVPMVLPVGTGCFTGEAQTRYFESDMVKERWQFEGFKQYEMKILGPQFGQAWVAATSLQPQPLPPRIGSWPRPGGNPLRDEPPSDEEAKTKTRRPESGNRNQTTGARSFDRAPDQIRHDGNEAGCSSSWVEDIADPTRIVKAEARPQVADGKPMFSDRVVGAAQGLSGMYGIGMRGNGVAATRSIVESLVAAQRVSRWQSMKVGEMAQYSDTDDGYLGDYSSESNIE</sequence>
<keyword evidence="3" id="KW-1185">Reference proteome</keyword>
<dbReference type="AlphaFoldDB" id="W7HNY6"/>
<proteinExistence type="predicted"/>
<feature type="region of interest" description="Disordered" evidence="1">
    <location>
        <begin position="442"/>
        <end position="486"/>
    </location>
</feature>
<evidence type="ECO:0000313" key="2">
    <source>
        <dbReference type="EMBL" id="EWC44859.1"/>
    </source>
</evidence>
<accession>W7HNY6</accession>
<feature type="region of interest" description="Disordered" evidence="1">
    <location>
        <begin position="286"/>
        <end position="331"/>
    </location>
</feature>